<name>A0A8J3ERK2_9ACTN</name>
<proteinExistence type="predicted"/>
<reference evidence="1" key="1">
    <citation type="journal article" date="2014" name="Int. J. Syst. Evol. Microbiol.">
        <title>Complete genome sequence of Corynebacterium casei LMG S-19264T (=DSM 44701T), isolated from a smear-ripened cheese.</title>
        <authorList>
            <consortium name="US DOE Joint Genome Institute (JGI-PGF)"/>
            <person name="Walter F."/>
            <person name="Albersmeier A."/>
            <person name="Kalinowski J."/>
            <person name="Ruckert C."/>
        </authorList>
    </citation>
    <scope>NUCLEOTIDE SEQUENCE</scope>
    <source>
        <strain evidence="1">CGMCC 1.14988</strain>
    </source>
</reference>
<dbReference type="Gene3D" id="1.10.1510.10">
    <property type="entry name" value="Uncharacterised protein YqeY/AIM41 PF09424, N-terminal domain"/>
    <property type="match status" value="1"/>
</dbReference>
<dbReference type="SUPFAM" id="SSF89095">
    <property type="entry name" value="GatB/YqeY motif"/>
    <property type="match status" value="1"/>
</dbReference>
<comment type="caution">
    <text evidence="1">The sequence shown here is derived from an EMBL/GenBank/DDBJ whole genome shotgun (WGS) entry which is preliminary data.</text>
</comment>
<dbReference type="RefSeq" id="WP_205745523.1">
    <property type="nucleotide sequence ID" value="NZ_BMHA01000004.1"/>
</dbReference>
<evidence type="ECO:0000313" key="1">
    <source>
        <dbReference type="EMBL" id="GGI05110.1"/>
    </source>
</evidence>
<protein>
    <submittedName>
        <fullName evidence="1">Aspartyl-tRNA amidotransferase subunit B</fullName>
    </submittedName>
</protein>
<dbReference type="InterPro" id="IPR023168">
    <property type="entry name" value="GatB_Yqey_C_2"/>
</dbReference>
<dbReference type="Pfam" id="PF09424">
    <property type="entry name" value="YqeY"/>
    <property type="match status" value="1"/>
</dbReference>
<organism evidence="1 2">
    <name type="scientific">Egicoccus halophilus</name>
    <dbReference type="NCBI Taxonomy" id="1670830"/>
    <lineage>
        <taxon>Bacteria</taxon>
        <taxon>Bacillati</taxon>
        <taxon>Actinomycetota</taxon>
        <taxon>Nitriliruptoria</taxon>
        <taxon>Egicoccales</taxon>
        <taxon>Egicoccaceae</taxon>
        <taxon>Egicoccus</taxon>
    </lineage>
</organism>
<dbReference type="InterPro" id="IPR042184">
    <property type="entry name" value="YqeY/Aim41_N"/>
</dbReference>
<dbReference type="AlphaFoldDB" id="A0A8J3ERK2"/>
<dbReference type="GO" id="GO:0016884">
    <property type="term" value="F:carbon-nitrogen ligase activity, with glutamine as amido-N-donor"/>
    <property type="evidence" value="ECO:0007669"/>
    <property type="project" value="InterPro"/>
</dbReference>
<dbReference type="PANTHER" id="PTHR28055:SF1">
    <property type="entry name" value="ALTERED INHERITANCE OF MITOCHONDRIA PROTEIN 41, MITOCHONDRIAL"/>
    <property type="match status" value="1"/>
</dbReference>
<sequence>MSLHDQIETDLREAMKARDKARTSALRMAVAALKNRAVADGHSPQGRCDDDTVQQVLGSEVKRRREAATAFRDAGREESAQTEEAEAEIYAAYLPQQLGDEELAGIVDATVAELGATGPQQMGQVMKAVMPKVQGRADGTRVSALVKQRLTG</sequence>
<keyword evidence="2" id="KW-1185">Reference proteome</keyword>
<accession>A0A8J3ERK2</accession>
<dbReference type="InterPro" id="IPR019004">
    <property type="entry name" value="YqeY/Aim41"/>
</dbReference>
<evidence type="ECO:0000313" key="2">
    <source>
        <dbReference type="Proteomes" id="UP000650511"/>
    </source>
</evidence>
<gene>
    <name evidence="1" type="primary">yqeY</name>
    <name evidence="1" type="ORF">GCM10011354_12460</name>
</gene>
<dbReference type="EMBL" id="BMHA01000004">
    <property type="protein sequence ID" value="GGI05110.1"/>
    <property type="molecule type" value="Genomic_DNA"/>
</dbReference>
<dbReference type="Gene3D" id="1.10.10.410">
    <property type="match status" value="1"/>
</dbReference>
<reference evidence="1" key="2">
    <citation type="submission" date="2020-09" db="EMBL/GenBank/DDBJ databases">
        <authorList>
            <person name="Sun Q."/>
            <person name="Zhou Y."/>
        </authorList>
    </citation>
    <scope>NUCLEOTIDE SEQUENCE</scope>
    <source>
        <strain evidence="1">CGMCC 1.14988</strain>
    </source>
</reference>
<dbReference type="PANTHER" id="PTHR28055">
    <property type="entry name" value="ALTERED INHERITANCE OF MITOCHONDRIA PROTEIN 41, MITOCHONDRIAL"/>
    <property type="match status" value="1"/>
</dbReference>
<dbReference type="Proteomes" id="UP000650511">
    <property type="component" value="Unassembled WGS sequence"/>
</dbReference>
<dbReference type="InterPro" id="IPR003789">
    <property type="entry name" value="Asn/Gln_tRNA_amidoTrase-B-like"/>
</dbReference>